<keyword evidence="3" id="KW-0812">Transmembrane</keyword>
<evidence type="ECO:0000256" key="2">
    <source>
        <dbReference type="SAM" id="MobiDB-lite"/>
    </source>
</evidence>
<feature type="region of interest" description="Disordered" evidence="2">
    <location>
        <begin position="350"/>
        <end position="374"/>
    </location>
</feature>
<gene>
    <name evidence="6" type="primary">LOC116939583</name>
</gene>
<dbReference type="Pfam" id="PF00685">
    <property type="entry name" value="Sulfotransfer_1"/>
    <property type="match status" value="1"/>
</dbReference>
<keyword evidence="5" id="KW-1185">Reference proteome</keyword>
<dbReference type="EC" id="2.8.2.-" evidence="1"/>
<dbReference type="InterPro" id="IPR027417">
    <property type="entry name" value="P-loop_NTPase"/>
</dbReference>
<keyword evidence="3" id="KW-1133">Transmembrane helix</keyword>
<evidence type="ECO:0000313" key="5">
    <source>
        <dbReference type="Proteomes" id="UP001318040"/>
    </source>
</evidence>
<dbReference type="PANTHER" id="PTHR10704">
    <property type="entry name" value="CARBOHYDRATE SULFOTRANSFERASE"/>
    <property type="match status" value="1"/>
</dbReference>
<evidence type="ECO:0000313" key="6">
    <source>
        <dbReference type="RefSeq" id="XP_032804046.1"/>
    </source>
</evidence>
<dbReference type="GeneID" id="116939583"/>
<feature type="transmembrane region" description="Helical" evidence="3">
    <location>
        <begin position="6"/>
        <end position="27"/>
    </location>
</feature>
<dbReference type="KEGG" id="pmrn:116939583"/>
<name>A0AAJ7SSP6_PETMA</name>
<evidence type="ECO:0000256" key="3">
    <source>
        <dbReference type="SAM" id="Phobius"/>
    </source>
</evidence>
<dbReference type="GO" id="GO:0006044">
    <property type="term" value="P:N-acetylglucosamine metabolic process"/>
    <property type="evidence" value="ECO:0007669"/>
    <property type="project" value="TreeGrafter"/>
</dbReference>
<feature type="compositionally biased region" description="Basic and acidic residues" evidence="2">
    <location>
        <begin position="168"/>
        <end position="178"/>
    </location>
</feature>
<dbReference type="GO" id="GO:0001517">
    <property type="term" value="F:N-acetylglucosamine 6-O-sulfotransferase activity"/>
    <property type="evidence" value="ECO:0007669"/>
    <property type="project" value="TreeGrafter"/>
</dbReference>
<feature type="domain" description="Sulfotransferase" evidence="4">
    <location>
        <begin position="388"/>
        <end position="476"/>
    </location>
</feature>
<keyword evidence="1" id="KW-0808">Transferase</keyword>
<evidence type="ECO:0000256" key="1">
    <source>
        <dbReference type="RuleBase" id="RU361155"/>
    </source>
</evidence>
<feature type="region of interest" description="Disordered" evidence="2">
    <location>
        <begin position="153"/>
        <end position="180"/>
    </location>
</feature>
<dbReference type="Proteomes" id="UP001318040">
    <property type="component" value="Chromosome 6"/>
</dbReference>
<feature type="region of interest" description="Disordered" evidence="2">
    <location>
        <begin position="205"/>
        <end position="236"/>
    </location>
</feature>
<dbReference type="Gene3D" id="3.40.50.300">
    <property type="entry name" value="P-loop containing nucleotide triphosphate hydrolases"/>
    <property type="match status" value="1"/>
</dbReference>
<protein>
    <recommendedName>
        <fullName evidence="1">Sulfotransferase</fullName>
        <ecNumber evidence="1">2.8.2.-</ecNumber>
    </recommendedName>
</protein>
<dbReference type="InterPro" id="IPR000863">
    <property type="entry name" value="Sulfotransferase_dom"/>
</dbReference>
<proteinExistence type="inferred from homology"/>
<dbReference type="AlphaFoldDB" id="A0AAJ7SSP6"/>
<dbReference type="SUPFAM" id="SSF52540">
    <property type="entry name" value="P-loop containing nucleoside triphosphate hydrolases"/>
    <property type="match status" value="1"/>
</dbReference>
<dbReference type="GO" id="GO:0006790">
    <property type="term" value="P:sulfur compound metabolic process"/>
    <property type="evidence" value="ECO:0007669"/>
    <property type="project" value="TreeGrafter"/>
</dbReference>
<dbReference type="RefSeq" id="XP_032804046.1">
    <property type="nucleotide sequence ID" value="XM_032948155.1"/>
</dbReference>
<feature type="compositionally biased region" description="Low complexity" evidence="2">
    <location>
        <begin position="208"/>
        <end position="228"/>
    </location>
</feature>
<dbReference type="PANTHER" id="PTHR10704:SF71">
    <property type="entry name" value="CARBOHYDRATE SULFOTRANSFERASE 1-LIKE"/>
    <property type="match status" value="1"/>
</dbReference>
<sequence>MGSGPLSLARLLLALVLISLPLLWLLLHRLGNFPGGASRRLHHGHANGDIVESYDDVAAGRPNASPPPGTTRPARTHTLILTTFRSGSSFLGQIFNHHPDVFYLPEPAWHVWDARPLGTAAGMLERQAEVASLLGSLLQCRAAALAPYLKLPVNRPQPLPRQQRRRHGDAVDGDKGEDGEQAMRSAMLSQLFQFSESRALCAPPACNASARPTGRGTRRTGTASATAGGERGAPQGSDCLRACGGERLERGVRESCLARHHAVIKETRLMELAALRALLEEPALRLRVVHLVRDPRAVHLSRGRAFHDLGDDLSTLKIICDANHNISRSMRGLGDIFAAGAGGGGYAGDGGGSSDRGGDGGADPGGGGGGYNDVGGGSLDDVASTLLRDRYALVRYEDLVQEPVVALRRLFSFAGISADPQLLSLALNMTRGAAADGPAFSVRPRDALRVASKWRQEMSFESVSRVQEACSSMMTSYGYRAMASERETRELKVPSTSPLGEGRG</sequence>
<accession>A0AAJ7SSP6</accession>
<dbReference type="InterPro" id="IPR051135">
    <property type="entry name" value="Gal/GlcNAc/GalNAc_ST"/>
</dbReference>
<evidence type="ECO:0000259" key="4">
    <source>
        <dbReference type="Pfam" id="PF00685"/>
    </source>
</evidence>
<keyword evidence="3" id="KW-0472">Membrane</keyword>
<reference evidence="6" key="1">
    <citation type="submission" date="2025-08" db="UniProtKB">
        <authorList>
            <consortium name="RefSeq"/>
        </authorList>
    </citation>
    <scope>IDENTIFICATION</scope>
    <source>
        <tissue evidence="6">Sperm</tissue>
    </source>
</reference>
<comment type="similarity">
    <text evidence="1">Belongs to the sulfotransferase 1 family.</text>
</comment>
<organism evidence="5 6">
    <name type="scientific">Petromyzon marinus</name>
    <name type="common">Sea lamprey</name>
    <dbReference type="NCBI Taxonomy" id="7757"/>
    <lineage>
        <taxon>Eukaryota</taxon>
        <taxon>Metazoa</taxon>
        <taxon>Chordata</taxon>
        <taxon>Craniata</taxon>
        <taxon>Vertebrata</taxon>
        <taxon>Cyclostomata</taxon>
        <taxon>Hyperoartia</taxon>
        <taxon>Petromyzontiformes</taxon>
        <taxon>Petromyzontidae</taxon>
        <taxon>Petromyzon</taxon>
    </lineage>
</organism>